<feature type="region of interest" description="Disordered" evidence="1">
    <location>
        <begin position="1"/>
        <end position="72"/>
    </location>
</feature>
<dbReference type="AlphaFoldDB" id="A0AAD7IW61"/>
<protein>
    <submittedName>
        <fullName evidence="2">Uncharacterized protein</fullName>
    </submittedName>
</protein>
<keyword evidence="3" id="KW-1185">Reference proteome</keyword>
<evidence type="ECO:0000256" key="1">
    <source>
        <dbReference type="SAM" id="MobiDB-lite"/>
    </source>
</evidence>
<gene>
    <name evidence="2" type="ORF">B0H16DRAFT_1724527</name>
</gene>
<accession>A0AAD7IW61</accession>
<sequence length="103" mass="10812">MRPFSFAPPRPLPLPTQATGAPSADEIPFQSGSRATSLAAEMCASSLADREEGEATPTRASPVSVKAEDAESATVPFVDERVWDVDGETLEEMDLSTENAAGS</sequence>
<evidence type="ECO:0000313" key="2">
    <source>
        <dbReference type="EMBL" id="KAJ7750596.1"/>
    </source>
</evidence>
<reference evidence="2" key="1">
    <citation type="submission" date="2023-03" db="EMBL/GenBank/DDBJ databases">
        <title>Massive genome expansion in bonnet fungi (Mycena s.s.) driven by repeated elements and novel gene families across ecological guilds.</title>
        <authorList>
            <consortium name="Lawrence Berkeley National Laboratory"/>
            <person name="Harder C.B."/>
            <person name="Miyauchi S."/>
            <person name="Viragh M."/>
            <person name="Kuo A."/>
            <person name="Thoen E."/>
            <person name="Andreopoulos B."/>
            <person name="Lu D."/>
            <person name="Skrede I."/>
            <person name="Drula E."/>
            <person name="Henrissat B."/>
            <person name="Morin E."/>
            <person name="Kohler A."/>
            <person name="Barry K."/>
            <person name="LaButti K."/>
            <person name="Morin E."/>
            <person name="Salamov A."/>
            <person name="Lipzen A."/>
            <person name="Mereny Z."/>
            <person name="Hegedus B."/>
            <person name="Baldrian P."/>
            <person name="Stursova M."/>
            <person name="Weitz H."/>
            <person name="Taylor A."/>
            <person name="Grigoriev I.V."/>
            <person name="Nagy L.G."/>
            <person name="Martin F."/>
            <person name="Kauserud H."/>
        </authorList>
    </citation>
    <scope>NUCLEOTIDE SEQUENCE</scope>
    <source>
        <strain evidence="2">CBHHK182m</strain>
    </source>
</reference>
<evidence type="ECO:0000313" key="3">
    <source>
        <dbReference type="Proteomes" id="UP001215598"/>
    </source>
</evidence>
<dbReference type="Proteomes" id="UP001215598">
    <property type="component" value="Unassembled WGS sequence"/>
</dbReference>
<comment type="caution">
    <text evidence="2">The sequence shown here is derived from an EMBL/GenBank/DDBJ whole genome shotgun (WGS) entry which is preliminary data.</text>
</comment>
<organism evidence="2 3">
    <name type="scientific">Mycena metata</name>
    <dbReference type="NCBI Taxonomy" id="1033252"/>
    <lineage>
        <taxon>Eukaryota</taxon>
        <taxon>Fungi</taxon>
        <taxon>Dikarya</taxon>
        <taxon>Basidiomycota</taxon>
        <taxon>Agaricomycotina</taxon>
        <taxon>Agaricomycetes</taxon>
        <taxon>Agaricomycetidae</taxon>
        <taxon>Agaricales</taxon>
        <taxon>Marasmiineae</taxon>
        <taxon>Mycenaceae</taxon>
        <taxon>Mycena</taxon>
    </lineage>
</organism>
<name>A0AAD7IW61_9AGAR</name>
<proteinExistence type="predicted"/>
<feature type="compositionally biased region" description="Pro residues" evidence="1">
    <location>
        <begin position="1"/>
        <end position="14"/>
    </location>
</feature>
<dbReference type="EMBL" id="JARKIB010000065">
    <property type="protein sequence ID" value="KAJ7750596.1"/>
    <property type="molecule type" value="Genomic_DNA"/>
</dbReference>